<sequence length="275" mass="30708">MAWLIEIIKTNRPWENIFAGFIFATAAVSGFFVALTTLGWAGLLDQGVAAWVQAFGSIGAIVGAVIIGERQLNNSLKIYADGEKRKDKLERDRHRQDIYAFMLMIWRMGSFIDIHISCLRNKGLIRVDSNVHVSIGKGRDLILYNKESFSGFKKEHLLLSSELALMTFINDRSTAYVTSKIIESLNGVNLLRFPYSAIAEQILVYVACYERLYSCLDDLVNAVNAEGNKFDDNGLDNEVKKVHEAMIELSNCGCNSVCAIQGFYEGLSREEVAAT</sequence>
<proteinExistence type="predicted"/>
<evidence type="ECO:0000256" key="1">
    <source>
        <dbReference type="SAM" id="Phobius"/>
    </source>
</evidence>
<name>A0AB39DVC6_9BURK</name>
<reference evidence="2" key="1">
    <citation type="submission" date="2024-05" db="EMBL/GenBank/DDBJ databases">
        <authorList>
            <person name="Luo Y.-C."/>
            <person name="Nicholds J."/>
            <person name="Mortimer T."/>
            <person name="Maboni G."/>
        </authorList>
    </citation>
    <scope>NUCLEOTIDE SEQUENCE</scope>
    <source>
        <strain evidence="3">143769</strain>
        <strain evidence="2">148131</strain>
    </source>
</reference>
<accession>A0AB39DVC6</accession>
<organism evidence="2">
    <name type="scientific">Castellaniella ginsengisoli</name>
    <dbReference type="NCBI Taxonomy" id="546114"/>
    <lineage>
        <taxon>Bacteria</taxon>
        <taxon>Pseudomonadati</taxon>
        <taxon>Pseudomonadota</taxon>
        <taxon>Betaproteobacteria</taxon>
        <taxon>Burkholderiales</taxon>
        <taxon>Alcaligenaceae</taxon>
        <taxon>Castellaniella</taxon>
    </lineage>
</organism>
<feature type="transmembrane region" description="Helical" evidence="1">
    <location>
        <begin position="21"/>
        <end position="42"/>
    </location>
</feature>
<keyword evidence="1" id="KW-0812">Transmembrane</keyword>
<dbReference type="EMBL" id="CP158265">
    <property type="protein sequence ID" value="XDJ75980.1"/>
    <property type="molecule type" value="Genomic_DNA"/>
</dbReference>
<evidence type="ECO:0000313" key="3">
    <source>
        <dbReference type="EMBL" id="XDJ75980.1"/>
    </source>
</evidence>
<dbReference type="EMBL" id="CP158258">
    <property type="protein sequence ID" value="XDJ58162.1"/>
    <property type="molecule type" value="Genomic_DNA"/>
</dbReference>
<protein>
    <submittedName>
        <fullName evidence="2">Uncharacterized protein</fullName>
    </submittedName>
</protein>
<feature type="transmembrane region" description="Helical" evidence="1">
    <location>
        <begin position="48"/>
        <end position="67"/>
    </location>
</feature>
<dbReference type="AlphaFoldDB" id="A0AB39DVC6"/>
<keyword evidence="1" id="KW-1133">Transmembrane helix</keyword>
<evidence type="ECO:0000313" key="2">
    <source>
        <dbReference type="EMBL" id="XDJ58162.1"/>
    </source>
</evidence>
<gene>
    <name evidence="2" type="ORF">ABRY90_13010</name>
    <name evidence="3" type="ORF">ABRZ10_07165</name>
</gene>
<dbReference type="RefSeq" id="WP_368647999.1">
    <property type="nucleotide sequence ID" value="NZ_CP158258.1"/>
</dbReference>
<keyword evidence="1" id="KW-0472">Membrane</keyword>